<dbReference type="Pfam" id="PF05406">
    <property type="entry name" value="WGR"/>
    <property type="match status" value="1"/>
</dbReference>
<keyword evidence="22" id="KW-1185">Reference proteome</keyword>
<keyword evidence="8" id="KW-0863">Zinc-finger</keyword>
<accession>S3BNN6</accession>
<sequence>MPPRKRAAAKAASPPPPPAAALPLAGTKITICGSQRGHKQADLKAMIEDLGGEAFISIFYGDHTHLLTSPAEYKSNTNFINMARNAGVPMVNLKWLLESKAQDAKQPEDTYIYEQPKRDPTKHVPMSSSALPLTPPSPIVAPAAPAVPAPVPARGGRKRTATAIAAPAAVPPQADTKRQKIADAPVKKEDKDADADKPKKINVPVDDFCHVSNAVVHIGDDGTVYDASLNQTNAGNNNNKFYRIQILRQSNGDFVTWTRWGRVGERGQSAQIPFTNFAGALKEFEAKFRSKSGLKWENRSDNPKPNKYAYVERNYDEDDDDDNDDTADTKTAGAEAKGEEEVKPAECTLLPSVQKLMELIFNKQLFAATMTSLNYDANKLPLGKLSKTTISRGFQTLKDLSALFDDPSIAVATHGCAYDAAVERLSNLFYSVIPHAFGRNRPPILQTFAMLKKEIELLESLSDMKDAELLMKADRGKSNENISVHPADKHYRGLNMEEMTPLEHASTEFTELASYLTETRGSTHSMKYEIEDIFRIQRQGEKGRFDDSPLDSKTGADTRLLWHGSRVTNYGGILGQGLRIAPPEAPVTGYMFGKGIYLADMSSKSAGYCNAYVSNGTGLLLLCEAKLGSPMQKLTNAEYHAGDMAKDKGMYTTLGQGQTGPLKWKDAGVVNEDLTGVQIPDVSTPPGQTDVAGACLLYNEYIVYDVSQVRLRYLFRVKIQ</sequence>
<dbReference type="InterPro" id="IPR004102">
    <property type="entry name" value="Poly(ADP-ribose)pol_reg_dom"/>
</dbReference>
<dbReference type="InterPro" id="IPR050800">
    <property type="entry name" value="ARTD/PARP"/>
</dbReference>
<dbReference type="OrthoDB" id="2017365at2759"/>
<dbReference type="CDD" id="cd00027">
    <property type="entry name" value="BRCT"/>
    <property type="match status" value="1"/>
</dbReference>
<evidence type="ECO:0000259" key="18">
    <source>
        <dbReference type="PROSITE" id="PS51059"/>
    </source>
</evidence>
<dbReference type="AlphaFoldDB" id="S3BNN6"/>
<comment type="catalytic activity">
    <reaction evidence="14">
        <text>NAD(+) + (ADP-D-ribosyl)n-acceptor = nicotinamide + (ADP-D-ribosyl)n+1-acceptor + H(+).</text>
        <dbReference type="EC" id="2.4.2.30"/>
    </reaction>
</comment>
<dbReference type="FunFam" id="2.20.140.10:FF:000001">
    <property type="entry name" value="Poly [ADP-ribose] polymerase"/>
    <property type="match status" value="1"/>
</dbReference>
<keyword evidence="7" id="KW-0013">ADP-ribosylation</keyword>
<evidence type="ECO:0000256" key="7">
    <source>
        <dbReference type="ARBA" id="ARBA00022765"/>
    </source>
</evidence>
<evidence type="ECO:0000259" key="17">
    <source>
        <dbReference type="PROSITE" id="PS50172"/>
    </source>
</evidence>
<dbReference type="Gene3D" id="3.90.228.10">
    <property type="match status" value="1"/>
</dbReference>
<feature type="domain" description="PARP catalytic" evidence="18">
    <location>
        <begin position="485"/>
        <end position="720"/>
    </location>
</feature>
<dbReference type="InterPro" id="IPR012317">
    <property type="entry name" value="Poly(ADP-ribose)pol_cat_dom"/>
</dbReference>
<dbReference type="EMBL" id="KE148173">
    <property type="protein sequence ID" value="EPE02819.1"/>
    <property type="molecule type" value="Genomic_DNA"/>
</dbReference>
<dbReference type="CDD" id="cd01437">
    <property type="entry name" value="parp_like"/>
    <property type="match status" value="1"/>
</dbReference>
<dbReference type="Pfam" id="PF00644">
    <property type="entry name" value="PARP"/>
    <property type="match status" value="1"/>
</dbReference>
<evidence type="ECO:0000256" key="13">
    <source>
        <dbReference type="ARBA" id="ARBA00024347"/>
    </source>
</evidence>
<evidence type="ECO:0000259" key="19">
    <source>
        <dbReference type="PROSITE" id="PS51060"/>
    </source>
</evidence>
<dbReference type="EC" id="2.4.2.-" evidence="15"/>
<keyword evidence="3 15" id="KW-0808">Transferase</keyword>
<evidence type="ECO:0000256" key="11">
    <source>
        <dbReference type="ARBA" id="ARBA00023125"/>
    </source>
</evidence>
<comment type="subcellular location">
    <subcellularLocation>
        <location evidence="1">Nucleus</location>
    </subcellularLocation>
</comment>
<dbReference type="Gene3D" id="1.20.142.10">
    <property type="entry name" value="Poly(ADP-ribose) polymerase, regulatory domain"/>
    <property type="match status" value="1"/>
</dbReference>
<dbReference type="GO" id="GO:0008270">
    <property type="term" value="F:zinc ion binding"/>
    <property type="evidence" value="ECO:0007669"/>
    <property type="project" value="UniProtKB-KW"/>
</dbReference>
<dbReference type="SUPFAM" id="SSF52113">
    <property type="entry name" value="BRCT domain"/>
    <property type="match status" value="1"/>
</dbReference>
<dbReference type="PANTHER" id="PTHR10459:SF60">
    <property type="entry name" value="POLY [ADP-RIBOSE] POLYMERASE 2"/>
    <property type="match status" value="1"/>
</dbReference>
<protein>
    <recommendedName>
        <fullName evidence="15">Poly [ADP-ribose] polymerase</fullName>
        <shortName evidence="15">PARP</shortName>
        <ecNumber evidence="15">2.4.2.-</ecNumber>
    </recommendedName>
</protein>
<evidence type="ECO:0000256" key="6">
    <source>
        <dbReference type="ARBA" id="ARBA00022737"/>
    </source>
</evidence>
<dbReference type="Gene3D" id="2.20.140.10">
    <property type="entry name" value="WGR domain"/>
    <property type="match status" value="1"/>
</dbReference>
<dbReference type="VEuPathDB" id="FungiDB:F503_01560"/>
<comment type="similarity">
    <text evidence="13">Belongs to the ARTD/PARP family.</text>
</comment>
<dbReference type="GO" id="GO:0003950">
    <property type="term" value="F:NAD+ poly-ADP-ribosyltransferase activity"/>
    <property type="evidence" value="ECO:0007669"/>
    <property type="project" value="UniProtKB-UniRule"/>
</dbReference>
<feature type="compositionally biased region" description="Acidic residues" evidence="16">
    <location>
        <begin position="315"/>
        <end position="326"/>
    </location>
</feature>
<dbReference type="PANTHER" id="PTHR10459">
    <property type="entry name" value="DNA LIGASE"/>
    <property type="match status" value="1"/>
</dbReference>
<dbReference type="CDD" id="cd07997">
    <property type="entry name" value="WGR_PARP"/>
    <property type="match status" value="1"/>
</dbReference>
<organism evidence="21 22">
    <name type="scientific">Ophiostoma piceae (strain UAMH 11346)</name>
    <name type="common">Sap stain fungus</name>
    <dbReference type="NCBI Taxonomy" id="1262450"/>
    <lineage>
        <taxon>Eukaryota</taxon>
        <taxon>Fungi</taxon>
        <taxon>Dikarya</taxon>
        <taxon>Ascomycota</taxon>
        <taxon>Pezizomycotina</taxon>
        <taxon>Sordariomycetes</taxon>
        <taxon>Sordariomycetidae</taxon>
        <taxon>Ophiostomatales</taxon>
        <taxon>Ophiostomataceae</taxon>
        <taxon>Ophiostoma</taxon>
    </lineage>
</organism>
<feature type="domain" description="WGR" evidence="20">
    <location>
        <begin position="215"/>
        <end position="308"/>
    </location>
</feature>
<dbReference type="InterPro" id="IPR001357">
    <property type="entry name" value="BRCT_dom"/>
</dbReference>
<evidence type="ECO:0000259" key="20">
    <source>
        <dbReference type="PROSITE" id="PS51977"/>
    </source>
</evidence>
<dbReference type="OMA" id="QGENDRF"/>
<dbReference type="Proteomes" id="UP000016923">
    <property type="component" value="Unassembled WGS sequence"/>
</dbReference>
<dbReference type="HOGENOM" id="CLU_004841_2_0_1"/>
<dbReference type="PROSITE" id="PS51059">
    <property type="entry name" value="PARP_CATALYTIC"/>
    <property type="match status" value="1"/>
</dbReference>
<evidence type="ECO:0000256" key="4">
    <source>
        <dbReference type="ARBA" id="ARBA00022695"/>
    </source>
</evidence>
<dbReference type="STRING" id="1262450.S3BNN6"/>
<feature type="region of interest" description="Disordered" evidence="16">
    <location>
        <begin position="168"/>
        <end position="199"/>
    </location>
</feature>
<evidence type="ECO:0000256" key="14">
    <source>
        <dbReference type="ARBA" id="ARBA00033987"/>
    </source>
</evidence>
<dbReference type="InterPro" id="IPR008893">
    <property type="entry name" value="WGR_domain"/>
</dbReference>
<keyword evidence="4" id="KW-0548">Nucleotidyltransferase</keyword>
<dbReference type="eggNOG" id="KOG1037">
    <property type="taxonomic scope" value="Eukaryota"/>
</dbReference>
<keyword evidence="11" id="KW-0238">DNA-binding</keyword>
<dbReference type="FunFam" id="1.20.142.10:FF:000002">
    <property type="entry name" value="Poly [ADP-ribose] polymerase"/>
    <property type="match status" value="1"/>
</dbReference>
<evidence type="ECO:0000256" key="9">
    <source>
        <dbReference type="ARBA" id="ARBA00022833"/>
    </source>
</evidence>
<dbReference type="GO" id="GO:0006302">
    <property type="term" value="P:double-strand break repair"/>
    <property type="evidence" value="ECO:0007669"/>
    <property type="project" value="TreeGrafter"/>
</dbReference>
<feature type="region of interest" description="Disordered" evidence="16">
    <location>
        <begin position="314"/>
        <end position="343"/>
    </location>
</feature>
<evidence type="ECO:0000256" key="8">
    <source>
        <dbReference type="ARBA" id="ARBA00022771"/>
    </source>
</evidence>
<evidence type="ECO:0000313" key="22">
    <source>
        <dbReference type="Proteomes" id="UP000016923"/>
    </source>
</evidence>
<dbReference type="PROSITE" id="PS51977">
    <property type="entry name" value="WGR"/>
    <property type="match status" value="1"/>
</dbReference>
<dbReference type="GO" id="GO:1990404">
    <property type="term" value="F:NAD+-protein mono-ADP-ribosyltransferase activity"/>
    <property type="evidence" value="ECO:0007669"/>
    <property type="project" value="TreeGrafter"/>
</dbReference>
<feature type="region of interest" description="Disordered" evidence="16">
    <location>
        <begin position="1"/>
        <end position="20"/>
    </location>
</feature>
<dbReference type="GO" id="GO:0003677">
    <property type="term" value="F:DNA binding"/>
    <property type="evidence" value="ECO:0007669"/>
    <property type="project" value="UniProtKB-KW"/>
</dbReference>
<dbReference type="SUPFAM" id="SSF47587">
    <property type="entry name" value="Domain of poly(ADP-ribose) polymerase"/>
    <property type="match status" value="1"/>
</dbReference>
<dbReference type="PROSITE" id="PS51060">
    <property type="entry name" value="PARP_ALPHA_HD"/>
    <property type="match status" value="1"/>
</dbReference>
<dbReference type="GO" id="GO:0070212">
    <property type="term" value="P:protein poly-ADP-ribosylation"/>
    <property type="evidence" value="ECO:0007669"/>
    <property type="project" value="TreeGrafter"/>
</dbReference>
<keyword evidence="6" id="KW-0677">Repeat</keyword>
<keyword evidence="2 15" id="KW-0328">Glycosyltransferase</keyword>
<evidence type="ECO:0000256" key="15">
    <source>
        <dbReference type="RuleBase" id="RU362114"/>
    </source>
</evidence>
<keyword evidence="9" id="KW-0862">Zinc</keyword>
<dbReference type="InterPro" id="IPR036930">
    <property type="entry name" value="WGR_dom_sf"/>
</dbReference>
<evidence type="ECO:0000313" key="21">
    <source>
        <dbReference type="EMBL" id="EPE02819.1"/>
    </source>
</evidence>
<dbReference type="GO" id="GO:0016779">
    <property type="term" value="F:nucleotidyltransferase activity"/>
    <property type="evidence" value="ECO:0007669"/>
    <property type="project" value="UniProtKB-KW"/>
</dbReference>
<keyword evidence="5" id="KW-0479">Metal-binding</keyword>
<dbReference type="SMART" id="SM00773">
    <property type="entry name" value="WGR"/>
    <property type="match status" value="1"/>
</dbReference>
<dbReference type="Gene3D" id="3.40.50.10190">
    <property type="entry name" value="BRCT domain"/>
    <property type="match status" value="1"/>
</dbReference>
<evidence type="ECO:0000256" key="12">
    <source>
        <dbReference type="ARBA" id="ARBA00023242"/>
    </source>
</evidence>
<dbReference type="InterPro" id="IPR036420">
    <property type="entry name" value="BRCT_dom_sf"/>
</dbReference>
<dbReference type="InterPro" id="IPR036616">
    <property type="entry name" value="Poly(ADP-ribose)pol_reg_dom_sf"/>
</dbReference>
<evidence type="ECO:0000256" key="10">
    <source>
        <dbReference type="ARBA" id="ARBA00023027"/>
    </source>
</evidence>
<dbReference type="PROSITE" id="PS50172">
    <property type="entry name" value="BRCT"/>
    <property type="match status" value="1"/>
</dbReference>
<keyword evidence="10 15" id="KW-0520">NAD</keyword>
<proteinExistence type="inferred from homology"/>
<evidence type="ECO:0000256" key="5">
    <source>
        <dbReference type="ARBA" id="ARBA00022723"/>
    </source>
</evidence>
<evidence type="ECO:0000256" key="2">
    <source>
        <dbReference type="ARBA" id="ARBA00022676"/>
    </source>
</evidence>
<name>S3BNN6_OPHP1</name>
<evidence type="ECO:0000256" key="16">
    <source>
        <dbReference type="SAM" id="MobiDB-lite"/>
    </source>
</evidence>
<dbReference type="SUPFAM" id="SSF142921">
    <property type="entry name" value="WGR domain-like"/>
    <property type="match status" value="1"/>
</dbReference>
<reference evidence="21 22" key="1">
    <citation type="journal article" date="2013" name="BMC Genomics">
        <title>The genome and transcriptome of the pine saprophyte Ophiostoma piceae, and a comparison with the bark beetle-associated pine pathogen Grosmannia clavigera.</title>
        <authorList>
            <person name="Haridas S."/>
            <person name="Wang Y."/>
            <person name="Lim L."/>
            <person name="Massoumi Alamouti S."/>
            <person name="Jackman S."/>
            <person name="Docking R."/>
            <person name="Robertson G."/>
            <person name="Birol I."/>
            <person name="Bohlmann J."/>
            <person name="Breuil C."/>
        </authorList>
    </citation>
    <scope>NUCLEOTIDE SEQUENCE [LARGE SCALE GENOMIC DNA]</scope>
    <source>
        <strain evidence="21 22">UAMH 11346</strain>
    </source>
</reference>
<dbReference type="SUPFAM" id="SSF56399">
    <property type="entry name" value="ADP-ribosylation"/>
    <property type="match status" value="1"/>
</dbReference>
<keyword evidence="12" id="KW-0539">Nucleus</keyword>
<dbReference type="Pfam" id="PF02877">
    <property type="entry name" value="PARP_reg"/>
    <property type="match status" value="1"/>
</dbReference>
<gene>
    <name evidence="21" type="ORF">F503_01560</name>
</gene>
<feature type="compositionally biased region" description="Basic and acidic residues" evidence="16">
    <location>
        <begin position="175"/>
        <end position="199"/>
    </location>
</feature>
<feature type="domain" description="PARP alpha-helical" evidence="19">
    <location>
        <begin position="346"/>
        <end position="472"/>
    </location>
</feature>
<feature type="domain" description="BRCT" evidence="17">
    <location>
        <begin position="19"/>
        <end position="113"/>
    </location>
</feature>
<evidence type="ECO:0000256" key="1">
    <source>
        <dbReference type="ARBA" id="ARBA00004123"/>
    </source>
</evidence>
<dbReference type="GO" id="GO:0005730">
    <property type="term" value="C:nucleolus"/>
    <property type="evidence" value="ECO:0007669"/>
    <property type="project" value="TreeGrafter"/>
</dbReference>
<evidence type="ECO:0000256" key="3">
    <source>
        <dbReference type="ARBA" id="ARBA00022679"/>
    </source>
</evidence>